<evidence type="ECO:0000313" key="6">
    <source>
        <dbReference type="EMBL" id="GAL16513.1"/>
    </source>
</evidence>
<evidence type="ECO:0000256" key="1">
    <source>
        <dbReference type="ARBA" id="ARBA00023015"/>
    </source>
</evidence>
<keyword evidence="7" id="KW-1185">Reference proteome</keyword>
<dbReference type="InterPro" id="IPR001647">
    <property type="entry name" value="HTH_TetR"/>
</dbReference>
<dbReference type="InterPro" id="IPR023772">
    <property type="entry name" value="DNA-bd_HTH_TetR-type_CS"/>
</dbReference>
<dbReference type="GO" id="GO:0003677">
    <property type="term" value="F:DNA binding"/>
    <property type="evidence" value="ECO:0007669"/>
    <property type="project" value="UniProtKB-UniRule"/>
</dbReference>
<dbReference type="Proteomes" id="UP000029228">
    <property type="component" value="Unassembled WGS sequence"/>
</dbReference>
<sequence>MKVKVGTKEKIFNIAQSLFIERGYNNTSLRDITQKAEVNLAAVNYHFGDKNSLVQAILDHYLVHLMPEVHEQLVKLNIKASFSVEEVLTTVKAPLLSLNTLHPNGMHSFLLLIASGYSDVQGHLRWFIVNHYGKTIALFKQSMVKANPNIDEESLFWRLHFALGAFVFATVSSRALNEIASSKFEQDSDLLNIIEQAIPYISAGLETDNPQVNCETQQKD</sequence>
<feature type="domain" description="HTH tetR-type" evidence="5">
    <location>
        <begin position="5"/>
        <end position="65"/>
    </location>
</feature>
<dbReference type="PANTHER" id="PTHR47506">
    <property type="entry name" value="TRANSCRIPTIONAL REGULATORY PROTEIN"/>
    <property type="match status" value="1"/>
</dbReference>
<dbReference type="Pfam" id="PF17939">
    <property type="entry name" value="TetR_C_30"/>
    <property type="match status" value="1"/>
</dbReference>
<dbReference type="InterPro" id="IPR041586">
    <property type="entry name" value="PsrA_TetR_C"/>
</dbReference>
<dbReference type="STRING" id="990268.JCM19235_5062"/>
<evidence type="ECO:0000313" key="7">
    <source>
        <dbReference type="Proteomes" id="UP000029228"/>
    </source>
</evidence>
<keyword evidence="1" id="KW-0805">Transcription regulation</keyword>
<keyword evidence="3" id="KW-0804">Transcription</keyword>
<dbReference type="OrthoDB" id="270177at2"/>
<keyword evidence="2 4" id="KW-0238">DNA-binding</keyword>
<dbReference type="PRINTS" id="PR00455">
    <property type="entry name" value="HTHTETR"/>
</dbReference>
<feature type="DNA-binding region" description="H-T-H motif" evidence="4">
    <location>
        <begin position="28"/>
        <end position="47"/>
    </location>
</feature>
<evidence type="ECO:0000259" key="5">
    <source>
        <dbReference type="PROSITE" id="PS50977"/>
    </source>
</evidence>
<protein>
    <submittedName>
        <fullName evidence="6">Predicted transcriptional regulator for fatty acid degradation FadQ TetR family</fullName>
    </submittedName>
</protein>
<comment type="caution">
    <text evidence="6">The sequence shown here is derived from an EMBL/GenBank/DDBJ whole genome shotgun (WGS) entry which is preliminary data.</text>
</comment>
<reference evidence="6 7" key="1">
    <citation type="submission" date="2014-09" db="EMBL/GenBank/DDBJ databases">
        <title>Vibrio maritimus JCM 19235. (C45) whole genome shotgun sequence.</title>
        <authorList>
            <person name="Sawabe T."/>
            <person name="Meirelles P."/>
            <person name="Nakanishi M."/>
            <person name="Sayaka M."/>
            <person name="Hattori M."/>
            <person name="Ohkuma M."/>
        </authorList>
    </citation>
    <scope>NUCLEOTIDE SEQUENCE [LARGE SCALE GENOMIC DNA]</scope>
    <source>
        <strain evidence="7">JCM19235</strain>
    </source>
</reference>
<organism evidence="6 7">
    <name type="scientific">Vibrio maritimus</name>
    <dbReference type="NCBI Taxonomy" id="990268"/>
    <lineage>
        <taxon>Bacteria</taxon>
        <taxon>Pseudomonadati</taxon>
        <taxon>Pseudomonadota</taxon>
        <taxon>Gammaproteobacteria</taxon>
        <taxon>Vibrionales</taxon>
        <taxon>Vibrionaceae</taxon>
        <taxon>Vibrio</taxon>
    </lineage>
</organism>
<dbReference type="PANTHER" id="PTHR47506:SF6">
    <property type="entry name" value="HTH-TYPE TRANSCRIPTIONAL REPRESSOR NEMR"/>
    <property type="match status" value="1"/>
</dbReference>
<dbReference type="InterPro" id="IPR009057">
    <property type="entry name" value="Homeodomain-like_sf"/>
</dbReference>
<dbReference type="Gene3D" id="1.10.357.10">
    <property type="entry name" value="Tetracycline Repressor, domain 2"/>
    <property type="match status" value="1"/>
</dbReference>
<dbReference type="SUPFAM" id="SSF48498">
    <property type="entry name" value="Tetracyclin repressor-like, C-terminal domain"/>
    <property type="match status" value="1"/>
</dbReference>
<reference evidence="6 7" key="2">
    <citation type="submission" date="2014-09" db="EMBL/GenBank/DDBJ databases">
        <authorList>
            <consortium name="NBRP consortium"/>
            <person name="Sawabe T."/>
            <person name="Meirelles P."/>
            <person name="Nakanishi M."/>
            <person name="Sayaka M."/>
            <person name="Hattori M."/>
            <person name="Ohkuma M."/>
        </authorList>
    </citation>
    <scope>NUCLEOTIDE SEQUENCE [LARGE SCALE GENOMIC DNA]</scope>
    <source>
        <strain evidence="7">JCM19235</strain>
    </source>
</reference>
<evidence type="ECO:0000256" key="2">
    <source>
        <dbReference type="ARBA" id="ARBA00023125"/>
    </source>
</evidence>
<dbReference type="PROSITE" id="PS01081">
    <property type="entry name" value="HTH_TETR_1"/>
    <property type="match status" value="1"/>
</dbReference>
<name>A0A090RPS3_9VIBR</name>
<dbReference type="PROSITE" id="PS50977">
    <property type="entry name" value="HTH_TETR_2"/>
    <property type="match status" value="1"/>
</dbReference>
<evidence type="ECO:0000256" key="4">
    <source>
        <dbReference type="PROSITE-ProRule" id="PRU00335"/>
    </source>
</evidence>
<gene>
    <name evidence="6" type="ORF">JCM19235_5062</name>
</gene>
<dbReference type="EMBL" id="BBMR01000001">
    <property type="protein sequence ID" value="GAL16513.1"/>
    <property type="molecule type" value="Genomic_DNA"/>
</dbReference>
<dbReference type="InterPro" id="IPR036271">
    <property type="entry name" value="Tet_transcr_reg_TetR-rel_C_sf"/>
</dbReference>
<dbReference type="SUPFAM" id="SSF46689">
    <property type="entry name" value="Homeodomain-like"/>
    <property type="match status" value="1"/>
</dbReference>
<proteinExistence type="predicted"/>
<accession>A0A090RPS3</accession>
<dbReference type="Pfam" id="PF00440">
    <property type="entry name" value="TetR_N"/>
    <property type="match status" value="1"/>
</dbReference>
<evidence type="ECO:0000256" key="3">
    <source>
        <dbReference type="ARBA" id="ARBA00023163"/>
    </source>
</evidence>
<dbReference type="AlphaFoldDB" id="A0A090RPS3"/>